<feature type="transmembrane region" description="Helical" evidence="1">
    <location>
        <begin position="56"/>
        <end position="74"/>
    </location>
</feature>
<keyword evidence="1" id="KW-0472">Membrane</keyword>
<name>A0A8J3EX74_9BACI</name>
<dbReference type="AlphaFoldDB" id="A0A8J3EX74"/>
<organism evidence="2 3">
    <name type="scientific">Gottfriedia solisilvae</name>
    <dbReference type="NCBI Taxonomy" id="1516104"/>
    <lineage>
        <taxon>Bacteria</taxon>
        <taxon>Bacillati</taxon>
        <taxon>Bacillota</taxon>
        <taxon>Bacilli</taxon>
        <taxon>Bacillales</taxon>
        <taxon>Bacillaceae</taxon>
        <taxon>Gottfriedia</taxon>
    </lineage>
</organism>
<keyword evidence="1" id="KW-1133">Transmembrane helix</keyword>
<evidence type="ECO:0000256" key="1">
    <source>
        <dbReference type="SAM" id="Phobius"/>
    </source>
</evidence>
<feature type="transmembrane region" description="Helical" evidence="1">
    <location>
        <begin position="6"/>
        <end position="26"/>
    </location>
</feature>
<reference evidence="3" key="1">
    <citation type="journal article" date="2019" name="Int. J. Syst. Evol. Microbiol.">
        <title>The Global Catalogue of Microorganisms (GCM) 10K type strain sequencing project: providing services to taxonomists for standard genome sequencing and annotation.</title>
        <authorList>
            <consortium name="The Broad Institute Genomics Platform"/>
            <consortium name="The Broad Institute Genome Sequencing Center for Infectious Disease"/>
            <person name="Wu L."/>
            <person name="Ma J."/>
        </authorList>
    </citation>
    <scope>NUCLEOTIDE SEQUENCE [LARGE SCALE GENOMIC DNA]</scope>
    <source>
        <strain evidence="3">CGMCC 1.14993</strain>
    </source>
</reference>
<evidence type="ECO:0000313" key="2">
    <source>
        <dbReference type="EMBL" id="GGI11649.1"/>
    </source>
</evidence>
<protein>
    <submittedName>
        <fullName evidence="2">Uncharacterized protein</fullName>
    </submittedName>
</protein>
<dbReference type="Proteomes" id="UP000626244">
    <property type="component" value="Unassembled WGS sequence"/>
</dbReference>
<proteinExistence type="predicted"/>
<dbReference type="RefSeq" id="WP_087999127.1">
    <property type="nucleotide sequence ID" value="NZ_BMHB01000001.1"/>
</dbReference>
<keyword evidence="3" id="KW-1185">Reference proteome</keyword>
<sequence length="83" mass="9701">MEQAGFYWVGLVFWGLIGTGLFLFAWGLWKKSWKSFLVSGMALFLPMLYFGGANNWFRLLALIPLIPFTLAFYTKKEFKNTKY</sequence>
<dbReference type="OrthoDB" id="2892502at2"/>
<accession>A0A8J3EX74</accession>
<comment type="caution">
    <text evidence="2">The sequence shown here is derived from an EMBL/GenBank/DDBJ whole genome shotgun (WGS) entry which is preliminary data.</text>
</comment>
<dbReference type="EMBL" id="BMHB01000001">
    <property type="protein sequence ID" value="GGI11649.1"/>
    <property type="molecule type" value="Genomic_DNA"/>
</dbReference>
<evidence type="ECO:0000313" key="3">
    <source>
        <dbReference type="Proteomes" id="UP000626244"/>
    </source>
</evidence>
<gene>
    <name evidence="2" type="ORF">GCM10007380_08900</name>
</gene>
<keyword evidence="1" id="KW-0812">Transmembrane</keyword>